<protein>
    <recommendedName>
        <fullName evidence="3">Capsule biosynthesis protein</fullName>
    </recommendedName>
</protein>
<proteinExistence type="predicted"/>
<dbReference type="SUPFAM" id="SSF53756">
    <property type="entry name" value="UDP-Glycosyltransferase/glycogen phosphorylase"/>
    <property type="match status" value="1"/>
</dbReference>
<dbReference type="InterPro" id="IPR007833">
    <property type="entry name" value="Capsule_polysaccharide_synth"/>
</dbReference>
<dbReference type="EMBL" id="CP093442">
    <property type="protein sequence ID" value="UOF02252.1"/>
    <property type="molecule type" value="Genomic_DNA"/>
</dbReference>
<evidence type="ECO:0000313" key="2">
    <source>
        <dbReference type="Proteomes" id="UP000830116"/>
    </source>
</evidence>
<gene>
    <name evidence="1" type="ORF">MNR06_04725</name>
</gene>
<dbReference type="RefSeq" id="WP_243539245.1">
    <property type="nucleotide sequence ID" value="NZ_CP093442.1"/>
</dbReference>
<reference evidence="1" key="1">
    <citation type="submission" date="2022-03" db="EMBL/GenBank/DDBJ databases">
        <title>Genome Identification and Characterization of new species Bdellovibrio reynosense LBG001 sp. nov. from a Mexico soil sample.</title>
        <authorList>
            <person name="Camilli A."/>
            <person name="Ajao Y."/>
            <person name="Guo X."/>
        </authorList>
    </citation>
    <scope>NUCLEOTIDE SEQUENCE</scope>
    <source>
        <strain evidence="1">LBG001</strain>
    </source>
</reference>
<dbReference type="Proteomes" id="UP000830116">
    <property type="component" value="Chromosome"/>
</dbReference>
<evidence type="ECO:0000313" key="1">
    <source>
        <dbReference type="EMBL" id="UOF02252.1"/>
    </source>
</evidence>
<name>A0ABY4CED8_9BACT</name>
<dbReference type="Pfam" id="PF05159">
    <property type="entry name" value="Capsule_synth"/>
    <property type="match status" value="1"/>
</dbReference>
<keyword evidence="2" id="KW-1185">Reference proteome</keyword>
<accession>A0ABY4CED8</accession>
<sequence length="501" mass="57557">MKIVIIDANSTMIPHMGVMIDEAIAASKEGHEITYITCGAYLDNCYGSPLKNNLCCQVCIKGYSRNLAPLESDTFRHKVLANYHTAEIDADITEFDYEFSSTEQLKEKFFNGTDVGYAALSSFISNTRNMNPLMTGFTKKVLTTMLKTAVRMSRVCVEIEKAERPDKVIIFNGRMPETRPILRHFQKKGIPVDIMEVVPKDLNGGFRKFVFKNSLPHSIEYFRKQIDDLWDADPVKARERGESFFQNRRKAEFAGDKIYTKDQTPDLLPNSWNKEARNIVIFNSSEDEFAAIGAEWENKLFASQIEGIEYIFNLVDKYPNSNIYLRVHPNLKKIRYKYHTNLYGLKNHPRIHVIPSDSKVSTYAMVDAANVVVSFGTSVGVEAAYAHKPVVLLGSSFYKGLGFCHEPKTKTQAEDFIFTEELEPLVNENIVKYGNYIMSDKGMDYAHYNFNCKRIEILGRKTPNAYMEDQELAPFEKYLIVAMRAWRYLQRVILKWRIPEA</sequence>
<evidence type="ECO:0008006" key="3">
    <source>
        <dbReference type="Google" id="ProtNLM"/>
    </source>
</evidence>
<dbReference type="InterPro" id="IPR043148">
    <property type="entry name" value="TagF_C"/>
</dbReference>
<dbReference type="Gene3D" id="3.40.50.12580">
    <property type="match status" value="1"/>
</dbReference>
<organism evidence="1 2">
    <name type="scientific">Bdellovibrio reynosensis</name>
    <dbReference type="NCBI Taxonomy" id="2835041"/>
    <lineage>
        <taxon>Bacteria</taxon>
        <taxon>Pseudomonadati</taxon>
        <taxon>Bdellovibrionota</taxon>
        <taxon>Bdellovibrionia</taxon>
        <taxon>Bdellovibrionales</taxon>
        <taxon>Pseudobdellovibrionaceae</taxon>
        <taxon>Bdellovibrio</taxon>
    </lineage>
</organism>